<name>X0ZH28_9ZZZZ</name>
<feature type="non-terminal residue" evidence="2">
    <location>
        <position position="1"/>
    </location>
</feature>
<sequence>RQKLTQELVEMGRQLAPHRENWAATRDALDPRDRQLAEHMLAEVRELLGKIIESDEQDARSLSARKTHTAAELGTTRAERQAIAAYAATAGPPAGRLDRISEES</sequence>
<proteinExistence type="predicted"/>
<accession>X0ZH28</accession>
<dbReference type="AlphaFoldDB" id="X0ZH28"/>
<evidence type="ECO:0000313" key="2">
    <source>
        <dbReference type="EMBL" id="GAG47661.1"/>
    </source>
</evidence>
<reference evidence="2" key="1">
    <citation type="journal article" date="2014" name="Front. Microbiol.">
        <title>High frequency of phylogenetically diverse reductive dehalogenase-homologous genes in deep subseafloor sedimentary metagenomes.</title>
        <authorList>
            <person name="Kawai M."/>
            <person name="Futagami T."/>
            <person name="Toyoda A."/>
            <person name="Takaki Y."/>
            <person name="Nishi S."/>
            <person name="Hori S."/>
            <person name="Arai W."/>
            <person name="Tsubouchi T."/>
            <person name="Morono Y."/>
            <person name="Uchiyama I."/>
            <person name="Ito T."/>
            <person name="Fujiyama A."/>
            <person name="Inagaki F."/>
            <person name="Takami H."/>
        </authorList>
    </citation>
    <scope>NUCLEOTIDE SEQUENCE</scope>
    <source>
        <strain evidence="2">Expedition CK06-06</strain>
    </source>
</reference>
<comment type="caution">
    <text evidence="2">The sequence shown here is derived from an EMBL/GenBank/DDBJ whole genome shotgun (WGS) entry which is preliminary data.</text>
</comment>
<feature type="region of interest" description="Disordered" evidence="1">
    <location>
        <begin position="56"/>
        <end position="76"/>
    </location>
</feature>
<protein>
    <submittedName>
        <fullName evidence="2">Uncharacterized protein</fullName>
    </submittedName>
</protein>
<evidence type="ECO:0000256" key="1">
    <source>
        <dbReference type="SAM" id="MobiDB-lite"/>
    </source>
</evidence>
<organism evidence="2">
    <name type="scientific">marine sediment metagenome</name>
    <dbReference type="NCBI Taxonomy" id="412755"/>
    <lineage>
        <taxon>unclassified sequences</taxon>
        <taxon>metagenomes</taxon>
        <taxon>ecological metagenomes</taxon>
    </lineage>
</organism>
<gene>
    <name evidence="2" type="ORF">S01H1_83739</name>
</gene>
<dbReference type="EMBL" id="BARS01056993">
    <property type="protein sequence ID" value="GAG47661.1"/>
    <property type="molecule type" value="Genomic_DNA"/>
</dbReference>